<evidence type="ECO:0000256" key="1">
    <source>
        <dbReference type="ARBA" id="ARBA00001947"/>
    </source>
</evidence>
<dbReference type="Gene3D" id="3.90.180.10">
    <property type="entry name" value="Medium-chain alcohol dehydrogenases, catalytic domain"/>
    <property type="match status" value="1"/>
</dbReference>
<dbReference type="Gene3D" id="3.40.50.720">
    <property type="entry name" value="NAD(P)-binding Rossmann-like Domain"/>
    <property type="match status" value="1"/>
</dbReference>
<dbReference type="InterPro" id="IPR011032">
    <property type="entry name" value="GroES-like_sf"/>
</dbReference>
<comment type="cofactor">
    <cofactor evidence="1">
        <name>Zn(2+)</name>
        <dbReference type="ChEBI" id="CHEBI:29105"/>
    </cofactor>
</comment>
<dbReference type="GO" id="GO:0004022">
    <property type="term" value="F:alcohol dehydrogenase (NAD+) activity"/>
    <property type="evidence" value="ECO:0007669"/>
    <property type="project" value="TreeGrafter"/>
</dbReference>
<evidence type="ECO:0000313" key="7">
    <source>
        <dbReference type="Proteomes" id="UP000772434"/>
    </source>
</evidence>
<dbReference type="Pfam" id="PF00107">
    <property type="entry name" value="ADH_zinc_N"/>
    <property type="match status" value="1"/>
</dbReference>
<dbReference type="InterPro" id="IPR020843">
    <property type="entry name" value="ER"/>
</dbReference>
<dbReference type="SMART" id="SM00829">
    <property type="entry name" value="PKS_ER"/>
    <property type="match status" value="1"/>
</dbReference>
<feature type="domain" description="Enoyl reductase (ER)" evidence="5">
    <location>
        <begin position="5"/>
        <end position="262"/>
    </location>
</feature>
<dbReference type="EMBL" id="JADNRY010000009">
    <property type="protein sequence ID" value="KAF9075402.1"/>
    <property type="molecule type" value="Genomic_DNA"/>
</dbReference>
<dbReference type="Proteomes" id="UP000772434">
    <property type="component" value="Unassembled WGS sequence"/>
</dbReference>
<dbReference type="PANTHER" id="PTHR42940">
    <property type="entry name" value="ALCOHOL DEHYDROGENASE 1-RELATED"/>
    <property type="match status" value="1"/>
</dbReference>
<dbReference type="PANTHER" id="PTHR42940:SF8">
    <property type="entry name" value="VACUOLAR PROTEIN SORTING-ASSOCIATED PROTEIN 11"/>
    <property type="match status" value="1"/>
</dbReference>
<dbReference type="OrthoDB" id="1879366at2759"/>
<evidence type="ECO:0000256" key="2">
    <source>
        <dbReference type="ARBA" id="ARBA00022723"/>
    </source>
</evidence>
<dbReference type="AlphaFoldDB" id="A0A9P5Q770"/>
<proteinExistence type="predicted"/>
<keyword evidence="7" id="KW-1185">Reference proteome</keyword>
<gene>
    <name evidence="6" type="ORF">BDP27DRAFT_1212415</name>
</gene>
<name>A0A9P5Q770_9AGAR</name>
<evidence type="ECO:0000313" key="6">
    <source>
        <dbReference type="EMBL" id="KAF9075402.1"/>
    </source>
</evidence>
<evidence type="ECO:0000259" key="5">
    <source>
        <dbReference type="SMART" id="SM00829"/>
    </source>
</evidence>
<sequence length="264" mass="28093">MFPELRLNQYVVIHSRNACYLPDCPQCSIGADNNCGRHLPCGLGIDGSYAPYVAAPARTIVPVNATTEEIPPPVAAVSTDAVLTSYHALKDLKAGETVLIIGIGGLGMNAVQIAKNLKKAKTVIVSATRDVTFQAALKVGADYAAKPEDLASLISSNNLIIDTVCDFVGITATFQSALEHVRPQGTILLVGLGAPSVSLPLYPPKELIIKTIFWGTKKELAEVLAEVKALKITPVIETRPLSKAVETFEDLRNGKLTGRVVLIP</sequence>
<keyword evidence="2" id="KW-0479">Metal-binding</keyword>
<keyword evidence="3" id="KW-0862">Zinc</keyword>
<reference evidence="6" key="1">
    <citation type="submission" date="2020-11" db="EMBL/GenBank/DDBJ databases">
        <authorList>
            <consortium name="DOE Joint Genome Institute"/>
            <person name="Ahrendt S."/>
            <person name="Riley R."/>
            <person name="Andreopoulos W."/>
            <person name="Labutti K."/>
            <person name="Pangilinan J."/>
            <person name="Ruiz-Duenas F.J."/>
            <person name="Barrasa J.M."/>
            <person name="Sanchez-Garcia M."/>
            <person name="Camarero S."/>
            <person name="Miyauchi S."/>
            <person name="Serrano A."/>
            <person name="Linde D."/>
            <person name="Babiker R."/>
            <person name="Drula E."/>
            <person name="Ayuso-Fernandez I."/>
            <person name="Pacheco R."/>
            <person name="Padilla G."/>
            <person name="Ferreira P."/>
            <person name="Barriuso J."/>
            <person name="Kellner H."/>
            <person name="Castanera R."/>
            <person name="Alfaro M."/>
            <person name="Ramirez L."/>
            <person name="Pisabarro A.G."/>
            <person name="Kuo A."/>
            <person name="Tritt A."/>
            <person name="Lipzen A."/>
            <person name="He G."/>
            <person name="Yan M."/>
            <person name="Ng V."/>
            <person name="Cullen D."/>
            <person name="Martin F."/>
            <person name="Rosso M.-N."/>
            <person name="Henrissat B."/>
            <person name="Hibbett D."/>
            <person name="Martinez A.T."/>
            <person name="Grigoriev I.V."/>
        </authorList>
    </citation>
    <scope>NUCLEOTIDE SEQUENCE</scope>
    <source>
        <strain evidence="6">AH 40177</strain>
    </source>
</reference>
<dbReference type="SUPFAM" id="SSF51735">
    <property type="entry name" value="NAD(P)-binding Rossmann-fold domains"/>
    <property type="match status" value="1"/>
</dbReference>
<comment type="caution">
    <text evidence="6">The sequence shown here is derived from an EMBL/GenBank/DDBJ whole genome shotgun (WGS) entry which is preliminary data.</text>
</comment>
<evidence type="ECO:0000256" key="4">
    <source>
        <dbReference type="ARBA" id="ARBA00023002"/>
    </source>
</evidence>
<dbReference type="GO" id="GO:0046872">
    <property type="term" value="F:metal ion binding"/>
    <property type="evidence" value="ECO:0007669"/>
    <property type="project" value="UniProtKB-KW"/>
</dbReference>
<organism evidence="6 7">
    <name type="scientific">Rhodocollybia butyracea</name>
    <dbReference type="NCBI Taxonomy" id="206335"/>
    <lineage>
        <taxon>Eukaryota</taxon>
        <taxon>Fungi</taxon>
        <taxon>Dikarya</taxon>
        <taxon>Basidiomycota</taxon>
        <taxon>Agaricomycotina</taxon>
        <taxon>Agaricomycetes</taxon>
        <taxon>Agaricomycetidae</taxon>
        <taxon>Agaricales</taxon>
        <taxon>Marasmiineae</taxon>
        <taxon>Omphalotaceae</taxon>
        <taxon>Rhodocollybia</taxon>
    </lineage>
</organism>
<dbReference type="SUPFAM" id="SSF50129">
    <property type="entry name" value="GroES-like"/>
    <property type="match status" value="1"/>
</dbReference>
<evidence type="ECO:0000256" key="3">
    <source>
        <dbReference type="ARBA" id="ARBA00022833"/>
    </source>
</evidence>
<dbReference type="InterPro" id="IPR013149">
    <property type="entry name" value="ADH-like_C"/>
</dbReference>
<accession>A0A9P5Q770</accession>
<dbReference type="GO" id="GO:0005737">
    <property type="term" value="C:cytoplasm"/>
    <property type="evidence" value="ECO:0007669"/>
    <property type="project" value="TreeGrafter"/>
</dbReference>
<dbReference type="InterPro" id="IPR036291">
    <property type="entry name" value="NAD(P)-bd_dom_sf"/>
</dbReference>
<keyword evidence="4" id="KW-0560">Oxidoreductase</keyword>
<protein>
    <recommendedName>
        <fullName evidence="5">Enoyl reductase (ER) domain-containing protein</fullName>
    </recommendedName>
</protein>